<keyword evidence="6" id="KW-1185">Reference proteome</keyword>
<evidence type="ECO:0000313" key="5">
    <source>
        <dbReference type="EMBL" id="TKT70747.1"/>
    </source>
</evidence>
<accession>A0A4U6BKR0</accession>
<dbReference type="AlphaFoldDB" id="A0A4U6BKR0"/>
<dbReference type="CDD" id="cd06343">
    <property type="entry name" value="PBP1_ABC_ligand_binding-like"/>
    <property type="match status" value="1"/>
</dbReference>
<dbReference type="STRING" id="211460.YH63_14315"/>
<dbReference type="PANTHER" id="PTHR47235:SF1">
    <property type="entry name" value="BLR6548 PROTEIN"/>
    <property type="match status" value="1"/>
</dbReference>
<dbReference type="EMBL" id="LBIA02000001">
    <property type="protein sequence ID" value="TKT70747.1"/>
    <property type="molecule type" value="Genomic_DNA"/>
</dbReference>
<organism evidence="5 6">
    <name type="scientific">Afipia massiliensis</name>
    <dbReference type="NCBI Taxonomy" id="211460"/>
    <lineage>
        <taxon>Bacteria</taxon>
        <taxon>Pseudomonadati</taxon>
        <taxon>Pseudomonadota</taxon>
        <taxon>Alphaproteobacteria</taxon>
        <taxon>Hyphomicrobiales</taxon>
        <taxon>Nitrobacteraceae</taxon>
        <taxon>Afipia</taxon>
    </lineage>
</organism>
<gene>
    <name evidence="5" type="ORF">YH63_004585</name>
</gene>
<comment type="similarity">
    <text evidence="1">Belongs to the leucine-binding protein family.</text>
</comment>
<dbReference type="Pfam" id="PF13458">
    <property type="entry name" value="Peripla_BP_6"/>
    <property type="match status" value="1"/>
</dbReference>
<keyword evidence="2 3" id="KW-0732">Signal</keyword>
<sequence>MLSKLKLNVAAVSAVAALAMTSGHALAQKKYDTGATDTEIKIGNIMPYSGPASAYGVIGKMEEAYFKMINEQGGINGRKITFITYDDGYSPPKAVEQARKLVESDEVLLVFGPLGTPSNSAIQKYLNAKKVPQLFVATGATKFGEPKEFPWTMGWQPAYQSESRVYAKHLLATKPDAKIAVMYQNDDFGKDMLKGLKDGLGAKASQIIAEDSYEVSEPTIDSHIIKLKATGADVFVSFTTPKFAAQAIKKVAELQWKPMYIQSNVGASVGSVLKPAGFENAQGILTALYAKDGADSQWDNDDGMKKFYAFLAKYAPDMNKTDGSVVYGYGQAQTLVQVLKQAGDNLTRENIMKQAASLKDFTPDTLLPGVKINTSATDFYPIDQLQIARFKGEKYEQIGPVITGGMGGS</sequence>
<dbReference type="InterPro" id="IPR028082">
    <property type="entry name" value="Peripla_BP_I"/>
</dbReference>
<comment type="caution">
    <text evidence="5">The sequence shown here is derived from an EMBL/GenBank/DDBJ whole genome shotgun (WGS) entry which is preliminary data.</text>
</comment>
<evidence type="ECO:0000256" key="3">
    <source>
        <dbReference type="SAM" id="SignalP"/>
    </source>
</evidence>
<proteinExistence type="inferred from homology"/>
<dbReference type="InterPro" id="IPR028081">
    <property type="entry name" value="Leu-bd"/>
</dbReference>
<dbReference type="Gene3D" id="3.40.50.2300">
    <property type="match status" value="2"/>
</dbReference>
<protein>
    <submittedName>
        <fullName evidence="5">Branched-chain amino acid ABC transporter substrate-binding protein</fullName>
    </submittedName>
</protein>
<dbReference type="RefSeq" id="WP_046828626.1">
    <property type="nucleotide sequence ID" value="NZ_LBIA02000001.1"/>
</dbReference>
<evidence type="ECO:0000313" key="6">
    <source>
        <dbReference type="Proteomes" id="UP000034832"/>
    </source>
</evidence>
<dbReference type="OrthoDB" id="9770729at2"/>
<feature type="signal peptide" evidence="3">
    <location>
        <begin position="1"/>
        <end position="27"/>
    </location>
</feature>
<dbReference type="SUPFAM" id="SSF53822">
    <property type="entry name" value="Periplasmic binding protein-like I"/>
    <property type="match status" value="1"/>
</dbReference>
<name>A0A4U6BKR0_9BRAD</name>
<evidence type="ECO:0000259" key="4">
    <source>
        <dbReference type="Pfam" id="PF13458"/>
    </source>
</evidence>
<feature type="chain" id="PRO_5020467870" evidence="3">
    <location>
        <begin position="28"/>
        <end position="409"/>
    </location>
</feature>
<dbReference type="PANTHER" id="PTHR47235">
    <property type="entry name" value="BLR6548 PROTEIN"/>
    <property type="match status" value="1"/>
</dbReference>
<dbReference type="Proteomes" id="UP000034832">
    <property type="component" value="Unassembled WGS sequence"/>
</dbReference>
<reference evidence="5" key="1">
    <citation type="submission" date="2019-04" db="EMBL/GenBank/DDBJ databases">
        <title>Whole genome sequencing of cave bacteria.</title>
        <authorList>
            <person name="Gan H.M."/>
            <person name="Barton H."/>
            <person name="Savka M.A."/>
        </authorList>
    </citation>
    <scope>NUCLEOTIDE SEQUENCE [LARGE SCALE GENOMIC DNA]</scope>
    <source>
        <strain evidence="5">LC387</strain>
    </source>
</reference>
<evidence type="ECO:0000256" key="2">
    <source>
        <dbReference type="ARBA" id="ARBA00022729"/>
    </source>
</evidence>
<feature type="domain" description="Leucine-binding protein" evidence="4">
    <location>
        <begin position="39"/>
        <end position="391"/>
    </location>
</feature>
<evidence type="ECO:0000256" key="1">
    <source>
        <dbReference type="ARBA" id="ARBA00010062"/>
    </source>
</evidence>